<accession>A0A9D2UXY2</accession>
<dbReference type="InterPro" id="IPR009057">
    <property type="entry name" value="Homeodomain-like_sf"/>
</dbReference>
<evidence type="ECO:0000313" key="2">
    <source>
        <dbReference type="Proteomes" id="UP000786989"/>
    </source>
</evidence>
<name>A0A9D2UXY2_9ACTN</name>
<dbReference type="SUPFAM" id="SSF46689">
    <property type="entry name" value="Homeodomain-like"/>
    <property type="match status" value="1"/>
</dbReference>
<organism evidence="1 2">
    <name type="scientific">Slackia equolifaciens</name>
    <dbReference type="NCBI Taxonomy" id="498718"/>
    <lineage>
        <taxon>Bacteria</taxon>
        <taxon>Bacillati</taxon>
        <taxon>Actinomycetota</taxon>
        <taxon>Coriobacteriia</taxon>
        <taxon>Eggerthellales</taxon>
        <taxon>Eggerthellaceae</taxon>
        <taxon>Slackia</taxon>
    </lineage>
</organism>
<dbReference type="Proteomes" id="UP000786989">
    <property type="component" value="Unassembled WGS sequence"/>
</dbReference>
<reference evidence="1" key="2">
    <citation type="submission" date="2021-09" db="EMBL/GenBank/DDBJ databases">
        <authorList>
            <person name="Gilroy R."/>
        </authorList>
    </citation>
    <scope>NUCLEOTIDE SEQUENCE</scope>
    <source>
        <strain evidence="1">ChiGjej6B6-11269</strain>
    </source>
</reference>
<proteinExistence type="predicted"/>
<reference evidence="1" key="1">
    <citation type="journal article" date="2021" name="PeerJ">
        <title>Extensive microbial diversity within the chicken gut microbiome revealed by metagenomics and culture.</title>
        <authorList>
            <person name="Gilroy R."/>
            <person name="Ravi A."/>
            <person name="Getino M."/>
            <person name="Pursley I."/>
            <person name="Horton D.L."/>
            <person name="Alikhan N.F."/>
            <person name="Baker D."/>
            <person name="Gharbi K."/>
            <person name="Hall N."/>
            <person name="Watson M."/>
            <person name="Adriaenssens E.M."/>
            <person name="Foster-Nyarko E."/>
            <person name="Jarju S."/>
            <person name="Secka A."/>
            <person name="Antonio M."/>
            <person name="Oren A."/>
            <person name="Chaudhuri R.R."/>
            <person name="La Ragione R."/>
            <person name="Hildebrand F."/>
            <person name="Pallen M.J."/>
        </authorList>
    </citation>
    <scope>NUCLEOTIDE SEQUENCE</scope>
    <source>
        <strain evidence="1">ChiGjej6B6-11269</strain>
    </source>
</reference>
<protein>
    <submittedName>
        <fullName evidence="1">TetR/AcrR family transcriptional regulator</fullName>
    </submittedName>
</protein>
<dbReference type="AlphaFoldDB" id="A0A9D2UXY2"/>
<evidence type="ECO:0000313" key="1">
    <source>
        <dbReference type="EMBL" id="HJF66037.1"/>
    </source>
</evidence>
<comment type="caution">
    <text evidence="1">The sequence shown here is derived from an EMBL/GenBank/DDBJ whole genome shotgun (WGS) entry which is preliminary data.</text>
</comment>
<dbReference type="EMBL" id="DYWI01000154">
    <property type="protein sequence ID" value="HJF66037.1"/>
    <property type="molecule type" value="Genomic_DNA"/>
</dbReference>
<sequence length="221" mass="25465">MGRTDTKVLIAEKFISAVEQASLGKVRVADLISALGINRNTFYYHFANKYDVAMWILRHDLARELRNSLPERRLVCCPLGDEDDEDLPYFVHYEIGAHMLDGSLFFKSLARCVLSKPVFYRKLFNAYEVEFLKAVDRLWQPAFRTDIEFILGKRYIPEATKRFLTHSATQTMIAMTSYLLEHPADASVLLDNASNPFWNIVHETLHRAIQEHPINRASSQG</sequence>
<gene>
    <name evidence="1" type="ORF">K8U77_08005</name>
</gene>
<dbReference type="Gene3D" id="1.10.357.10">
    <property type="entry name" value="Tetracycline Repressor, domain 2"/>
    <property type="match status" value="1"/>
</dbReference>